<organism evidence="2 3">
    <name type="scientific">Paenibacillus solisilvae</name>
    <dbReference type="NCBI Taxonomy" id="2486751"/>
    <lineage>
        <taxon>Bacteria</taxon>
        <taxon>Bacillati</taxon>
        <taxon>Bacillota</taxon>
        <taxon>Bacilli</taxon>
        <taxon>Bacillales</taxon>
        <taxon>Paenibacillaceae</taxon>
        <taxon>Paenibacillus</taxon>
    </lineage>
</organism>
<dbReference type="Gene3D" id="2.40.30.110">
    <property type="entry name" value="Aminomethyltransferase beta-barrel domains"/>
    <property type="match status" value="1"/>
</dbReference>
<accession>A0ABW0VVY2</accession>
<protein>
    <submittedName>
        <fullName evidence="2">Glycine cleavage T C-terminal barrel domain-containing protein</fullName>
    </submittedName>
</protein>
<dbReference type="InterPro" id="IPR029043">
    <property type="entry name" value="GcvT/YgfZ_C"/>
</dbReference>
<evidence type="ECO:0000259" key="1">
    <source>
        <dbReference type="Pfam" id="PF08669"/>
    </source>
</evidence>
<dbReference type="Pfam" id="PF08669">
    <property type="entry name" value="GCV_T_C"/>
    <property type="match status" value="1"/>
</dbReference>
<evidence type="ECO:0000313" key="2">
    <source>
        <dbReference type="EMBL" id="MFC5649583.1"/>
    </source>
</evidence>
<evidence type="ECO:0000313" key="3">
    <source>
        <dbReference type="Proteomes" id="UP001596047"/>
    </source>
</evidence>
<gene>
    <name evidence="2" type="ORF">ACFPYJ_10650</name>
</gene>
<proteinExistence type="predicted"/>
<reference evidence="3" key="1">
    <citation type="journal article" date="2019" name="Int. J. Syst. Evol. Microbiol.">
        <title>The Global Catalogue of Microorganisms (GCM) 10K type strain sequencing project: providing services to taxonomists for standard genome sequencing and annotation.</title>
        <authorList>
            <consortium name="The Broad Institute Genomics Platform"/>
            <consortium name="The Broad Institute Genome Sequencing Center for Infectious Disease"/>
            <person name="Wu L."/>
            <person name="Ma J."/>
        </authorList>
    </citation>
    <scope>NUCLEOTIDE SEQUENCE [LARGE SCALE GENOMIC DNA]</scope>
    <source>
        <strain evidence="3">CGMCC 1.3240</strain>
    </source>
</reference>
<name>A0ABW0VVY2_9BACL</name>
<keyword evidence="3" id="KW-1185">Reference proteome</keyword>
<comment type="caution">
    <text evidence="2">The sequence shown here is derived from an EMBL/GenBank/DDBJ whole genome shotgun (WGS) entry which is preliminary data.</text>
</comment>
<dbReference type="EMBL" id="JBHSOW010000038">
    <property type="protein sequence ID" value="MFC5649583.1"/>
    <property type="molecule type" value="Genomic_DNA"/>
</dbReference>
<dbReference type="SUPFAM" id="SSF101790">
    <property type="entry name" value="Aminomethyltransferase beta-barrel domain"/>
    <property type="match status" value="1"/>
</dbReference>
<dbReference type="InterPro" id="IPR013977">
    <property type="entry name" value="GcvT_C"/>
</dbReference>
<feature type="domain" description="Aminomethyltransferase C-terminal" evidence="1">
    <location>
        <begin position="17"/>
        <end position="52"/>
    </location>
</feature>
<dbReference type="RefSeq" id="WP_379188114.1">
    <property type="nucleotide sequence ID" value="NZ_JBHSOW010000038.1"/>
</dbReference>
<dbReference type="Proteomes" id="UP001596047">
    <property type="component" value="Unassembled WGS sequence"/>
</dbReference>
<sequence length="59" mass="6628">MLTPTTLAADDAGNYSSRRTIAYAWLKPEAVSPGKTLHVEYFGRRHPVTVNEEYSFIAK</sequence>